<dbReference type="GO" id="GO:0070475">
    <property type="term" value="P:rRNA base methylation"/>
    <property type="evidence" value="ECO:0007669"/>
    <property type="project" value="TreeGrafter"/>
</dbReference>
<feature type="coiled-coil region" evidence="7">
    <location>
        <begin position="134"/>
        <end position="161"/>
    </location>
</feature>
<feature type="binding site" evidence="6">
    <location>
        <position position="82"/>
    </location>
    <ligand>
        <name>S-adenosyl-L-methionine</name>
        <dbReference type="ChEBI" id="CHEBI:59789"/>
    </ligand>
</feature>
<evidence type="ECO:0000256" key="3">
    <source>
        <dbReference type="ARBA" id="ARBA00022679"/>
    </source>
</evidence>
<evidence type="ECO:0000313" key="10">
    <source>
        <dbReference type="Proteomes" id="UP000070412"/>
    </source>
</evidence>
<feature type="binding site" evidence="6">
    <location>
        <position position="109"/>
    </location>
    <ligand>
        <name>S-adenosyl-L-methionine</name>
        <dbReference type="ChEBI" id="CHEBI:59789"/>
    </ligand>
</feature>
<feature type="binding site" evidence="6">
    <location>
        <position position="133"/>
    </location>
    <ligand>
        <name>S-adenosyl-L-methionine</name>
        <dbReference type="ChEBI" id="CHEBI:59789"/>
    </ligand>
</feature>
<dbReference type="InterPro" id="IPR029063">
    <property type="entry name" value="SAM-dependent_MTases_sf"/>
</dbReference>
<reference evidence="8" key="2">
    <citation type="submission" date="2020-01" db="EMBL/GenBank/DDBJ databases">
        <authorList>
            <person name="Korhonen P.K.K."/>
            <person name="Guangxu M.G."/>
            <person name="Wang T.W."/>
            <person name="Stroehlein A.J.S."/>
            <person name="Young N.D."/>
            <person name="Ang C.-S.A."/>
            <person name="Fernando D.W.F."/>
            <person name="Lu H.L."/>
            <person name="Taylor S.T."/>
            <person name="Ehtesham M.E.M."/>
            <person name="Najaraj S.H.N."/>
            <person name="Harsha G.H.G."/>
            <person name="Madugundu A.M."/>
            <person name="Renuse S.R."/>
            <person name="Holt D.H."/>
            <person name="Pandey A.P."/>
            <person name="Papenfuss A.P."/>
            <person name="Gasser R.B.G."/>
            <person name="Fischer K.F."/>
        </authorList>
    </citation>
    <scope>NUCLEOTIDE SEQUENCE</scope>
    <source>
        <strain evidence="8">SSS_KF_BRIS2020</strain>
    </source>
</reference>
<dbReference type="OrthoDB" id="514248at2759"/>
<dbReference type="InterPro" id="IPR017182">
    <property type="entry name" value="METTL16/PsiM"/>
</dbReference>
<dbReference type="InterPro" id="IPR010286">
    <property type="entry name" value="METTL16/RlmF"/>
</dbReference>
<reference evidence="9" key="3">
    <citation type="submission" date="2022-06" db="UniProtKB">
        <authorList>
            <consortium name="EnsemblMetazoa"/>
        </authorList>
    </citation>
    <scope>IDENTIFICATION</scope>
</reference>
<dbReference type="GO" id="GO:0005634">
    <property type="term" value="C:nucleus"/>
    <property type="evidence" value="ECO:0007669"/>
    <property type="project" value="TreeGrafter"/>
</dbReference>
<dbReference type="EnsemblMetazoa" id="SSS_7352s_mrna">
    <property type="protein sequence ID" value="KAF7488984.1"/>
    <property type="gene ID" value="SSS_7352"/>
</dbReference>
<dbReference type="AlphaFoldDB" id="A0A834VBB2"/>
<dbReference type="PANTHER" id="PTHR13393">
    <property type="entry name" value="SAM-DEPENDENT METHYLTRANSFERASE"/>
    <property type="match status" value="1"/>
</dbReference>
<evidence type="ECO:0000256" key="7">
    <source>
        <dbReference type="SAM" id="Coils"/>
    </source>
</evidence>
<gene>
    <name evidence="8" type="ORF">SSS_7352</name>
</gene>
<reference evidence="10" key="1">
    <citation type="journal article" date="2020" name="PLoS Negl. Trop. Dis.">
        <title>High-quality nuclear genome for Sarcoptes scabiei-A critical resource for a neglected parasite.</title>
        <authorList>
            <person name="Korhonen P.K."/>
            <person name="Gasser R.B."/>
            <person name="Ma G."/>
            <person name="Wang T."/>
            <person name="Stroehlein A.J."/>
            <person name="Young N.D."/>
            <person name="Ang C.S."/>
            <person name="Fernando D.D."/>
            <person name="Lu H.C."/>
            <person name="Taylor S."/>
            <person name="Reynolds S.L."/>
            <person name="Mofiz E."/>
            <person name="Najaraj S.H."/>
            <person name="Gowda H."/>
            <person name="Madugundu A."/>
            <person name="Renuse S."/>
            <person name="Holt D."/>
            <person name="Pandey A."/>
            <person name="Papenfuss A.T."/>
            <person name="Fischer K."/>
        </authorList>
    </citation>
    <scope>NUCLEOTIDE SEQUENCE [LARGE SCALE GENOMIC DNA]</scope>
</reference>
<accession>A0A834VBB2</accession>
<protein>
    <recommendedName>
        <fullName evidence="5">U6 small nuclear RNA (adenine-(43)-N(6))-methyltransferase</fullName>
        <ecNumber evidence="5">2.1.1.-</ecNumber>
    </recommendedName>
</protein>
<evidence type="ECO:0000313" key="8">
    <source>
        <dbReference type="EMBL" id="KAF7488984.1"/>
    </source>
</evidence>
<keyword evidence="7" id="KW-0175">Coiled coil</keyword>
<evidence type="ECO:0000256" key="6">
    <source>
        <dbReference type="PIRSR" id="PIRSR037350-1"/>
    </source>
</evidence>
<dbReference type="SUPFAM" id="SSF53335">
    <property type="entry name" value="S-adenosyl-L-methionine-dependent methyltransferases"/>
    <property type="match status" value="1"/>
</dbReference>
<dbReference type="Pfam" id="PF05971">
    <property type="entry name" value="Methyltransf_10"/>
    <property type="match status" value="1"/>
</dbReference>
<dbReference type="GO" id="GO:0008168">
    <property type="term" value="F:methyltransferase activity"/>
    <property type="evidence" value="ECO:0007669"/>
    <property type="project" value="UniProtKB-UniRule"/>
</dbReference>
<dbReference type="EMBL" id="WVUK01000065">
    <property type="protein sequence ID" value="KAF7488984.1"/>
    <property type="molecule type" value="Genomic_DNA"/>
</dbReference>
<dbReference type="Proteomes" id="UP000070412">
    <property type="component" value="Unassembled WGS sequence"/>
</dbReference>
<evidence type="ECO:0000256" key="1">
    <source>
        <dbReference type="ARBA" id="ARBA00005878"/>
    </source>
</evidence>
<dbReference type="PANTHER" id="PTHR13393:SF0">
    <property type="entry name" value="RNA N6-ADENOSINE-METHYLTRANSFERASE METTL16"/>
    <property type="match status" value="1"/>
</dbReference>
<dbReference type="EC" id="2.1.1.-" evidence="5"/>
<keyword evidence="2 5" id="KW-0489">Methyltransferase</keyword>
<evidence type="ECO:0000256" key="2">
    <source>
        <dbReference type="ARBA" id="ARBA00022603"/>
    </source>
</evidence>
<keyword evidence="10" id="KW-1185">Reference proteome</keyword>
<keyword evidence="4 6" id="KW-0949">S-adenosyl-L-methionine</keyword>
<proteinExistence type="inferred from homology"/>
<evidence type="ECO:0000256" key="5">
    <source>
        <dbReference type="PIRNR" id="PIRNR037350"/>
    </source>
</evidence>
<evidence type="ECO:0000256" key="4">
    <source>
        <dbReference type="ARBA" id="ARBA00022691"/>
    </source>
</evidence>
<feature type="binding site" evidence="6">
    <location>
        <position position="184"/>
    </location>
    <ligand>
        <name>S-adenosyl-L-methionine</name>
        <dbReference type="ChEBI" id="CHEBI:59789"/>
    </ligand>
</feature>
<sequence length="484" mass="57394">MAFNQFMHPRNIYRKRPDYKELASLSDEFRQYIYETGSNGNFTIDFTDQKALWSLTKTLLHKDFNLDVQIADNRLIPTLPMRLNYIHWIEDLLQHCKIFRPEINLIDIGTGCCAIFPLLGCRLHKDWKFYATEIDDVNLEYAKLNVQRNGLESRIKIYDNRNSEHILKTILTEDDVKFHVSMTNPPFFDDFIEENSNKMLADNTSDVKSFFHKHKTSTASPIEAVHEGGESKFIKQIIKESIDCKQRIDLHTVMIGRKKNFLELKSHLKELVEQSIITGFCWTEFCQGNTKRWGLAWTFCRRFNLTNAPKIKFSLSKPLILKLSNDLNCCDYEMNFIANHIEYLLRNDLEIDEITKIETHKKIEFDIKSQTNNWQNQRQKRRLAQRMIGTECNIIEQRDNEDEYQTISKRKLSDSVEFKQNFPNQCKKRMNFDYNSNSLTFLLHCGLMVKREKQDIIIKMVTKEMSLNKDSTYQLFQYFKNKLV</sequence>
<comment type="similarity">
    <text evidence="1 5">Belongs to the methyltransferase superfamily. METTL16/RlmF family.</text>
</comment>
<organism evidence="8">
    <name type="scientific">Sarcoptes scabiei</name>
    <name type="common">Itch mite</name>
    <name type="synonym">Acarus scabiei</name>
    <dbReference type="NCBI Taxonomy" id="52283"/>
    <lineage>
        <taxon>Eukaryota</taxon>
        <taxon>Metazoa</taxon>
        <taxon>Ecdysozoa</taxon>
        <taxon>Arthropoda</taxon>
        <taxon>Chelicerata</taxon>
        <taxon>Arachnida</taxon>
        <taxon>Acari</taxon>
        <taxon>Acariformes</taxon>
        <taxon>Sarcoptiformes</taxon>
        <taxon>Astigmata</taxon>
        <taxon>Psoroptidia</taxon>
        <taxon>Sarcoptoidea</taxon>
        <taxon>Sarcoptidae</taxon>
        <taxon>Sarcoptinae</taxon>
        <taxon>Sarcoptes</taxon>
    </lineage>
</organism>
<evidence type="ECO:0000313" key="9">
    <source>
        <dbReference type="EnsemblMetazoa" id="KAF7488984.1"/>
    </source>
</evidence>
<dbReference type="PIRSF" id="PIRSF037350">
    <property type="entry name" value="Mtase_ZK1128_prd"/>
    <property type="match status" value="1"/>
</dbReference>
<name>A0A834VBB2_SARSC</name>
<dbReference type="Gene3D" id="3.40.50.150">
    <property type="entry name" value="Vaccinia Virus protein VP39"/>
    <property type="match status" value="1"/>
</dbReference>
<keyword evidence="3 5" id="KW-0808">Transferase</keyword>